<keyword evidence="3" id="KW-1185">Reference proteome</keyword>
<organism evidence="2 3">
    <name type="scientific">Striga hermonthica</name>
    <name type="common">Purple witchweed</name>
    <name type="synonym">Buchnera hermonthica</name>
    <dbReference type="NCBI Taxonomy" id="68872"/>
    <lineage>
        <taxon>Eukaryota</taxon>
        <taxon>Viridiplantae</taxon>
        <taxon>Streptophyta</taxon>
        <taxon>Embryophyta</taxon>
        <taxon>Tracheophyta</taxon>
        <taxon>Spermatophyta</taxon>
        <taxon>Magnoliopsida</taxon>
        <taxon>eudicotyledons</taxon>
        <taxon>Gunneridae</taxon>
        <taxon>Pentapetalae</taxon>
        <taxon>asterids</taxon>
        <taxon>lamiids</taxon>
        <taxon>Lamiales</taxon>
        <taxon>Orobanchaceae</taxon>
        <taxon>Buchnereae</taxon>
        <taxon>Striga</taxon>
    </lineage>
</organism>
<dbReference type="PANTHER" id="PTHR35132">
    <property type="entry name" value="SERINE/ARGININE REPETITIVE MATRIX-LIKE PROTEIN"/>
    <property type="match status" value="1"/>
</dbReference>
<feature type="compositionally biased region" description="Polar residues" evidence="1">
    <location>
        <begin position="92"/>
        <end position="108"/>
    </location>
</feature>
<evidence type="ECO:0000256" key="1">
    <source>
        <dbReference type="SAM" id="MobiDB-lite"/>
    </source>
</evidence>
<evidence type="ECO:0000313" key="2">
    <source>
        <dbReference type="EMBL" id="CAA0817959.1"/>
    </source>
</evidence>
<feature type="compositionally biased region" description="Low complexity" evidence="1">
    <location>
        <begin position="197"/>
        <end position="210"/>
    </location>
</feature>
<accession>A0A9N7MWG8</accession>
<gene>
    <name evidence="2" type="ORF">SHERM_17338</name>
</gene>
<reference evidence="2" key="1">
    <citation type="submission" date="2019-12" db="EMBL/GenBank/DDBJ databases">
        <authorList>
            <person name="Scholes J."/>
        </authorList>
    </citation>
    <scope>NUCLEOTIDE SEQUENCE</scope>
</reference>
<dbReference type="PANTHER" id="PTHR35132:SF1">
    <property type="entry name" value="SERINE_ARGININE REPETITIVE MATRIX-LIKE PROTEIN"/>
    <property type="match status" value="1"/>
</dbReference>
<dbReference type="AlphaFoldDB" id="A0A9N7MWG8"/>
<sequence>MQEPEFLPQISQILMPCSRLAGVSNSPEFEFCSSSFSPPYLLSADQLFSGGVLLPLHHLCLSSDTPPPPQDPEPSASDQARADPRPEVPSAGSAQLTPPAPSTLSFSRRLSDIFRRNNKKSPRSSVDLDAEDLTGPKEKDTMVNAFKEKRRERKNGAGGGPTAAELNINIWPFSRSRSAGNGASRPRTPAVAAMRKASSAPCSRSNSASESKSRRWPSSPARGVHVGRSSPVWKARRGGGRRSFEAAVRKNWGEGRREVLPPSVNGGGLSRSRSKSLSLNIPTCIGYKQHSSCRSAGIATGEGVRRRSLFNIKSLFTKKVY</sequence>
<evidence type="ECO:0000313" key="3">
    <source>
        <dbReference type="Proteomes" id="UP001153555"/>
    </source>
</evidence>
<feature type="region of interest" description="Disordered" evidence="1">
    <location>
        <begin position="62"/>
        <end position="244"/>
    </location>
</feature>
<feature type="compositionally biased region" description="Low complexity" evidence="1">
    <location>
        <begin position="174"/>
        <end position="187"/>
    </location>
</feature>
<dbReference type="OrthoDB" id="1933735at2759"/>
<comment type="caution">
    <text evidence="2">The sequence shown here is derived from an EMBL/GenBank/DDBJ whole genome shotgun (WGS) entry which is preliminary data.</text>
</comment>
<dbReference type="Proteomes" id="UP001153555">
    <property type="component" value="Unassembled WGS sequence"/>
</dbReference>
<dbReference type="EMBL" id="CACSLK010016728">
    <property type="protein sequence ID" value="CAA0817959.1"/>
    <property type="molecule type" value="Genomic_DNA"/>
</dbReference>
<feature type="compositionally biased region" description="Basic and acidic residues" evidence="1">
    <location>
        <begin position="134"/>
        <end position="149"/>
    </location>
</feature>
<name>A0A9N7MWG8_STRHE</name>
<proteinExistence type="predicted"/>
<protein>
    <submittedName>
        <fullName evidence="2">Uncharacterized protein</fullName>
    </submittedName>
</protein>